<sequence length="74" mass="8190">MYIAIKAIYENGQIILQEPPPTAEKTDVIVMFVKDETARIDSSTKGVKIGSLAGKGYQIPDDFNQPLTDLSEYI</sequence>
<accession>A0A251X5Y5</accession>
<dbReference type="Proteomes" id="UP000194798">
    <property type="component" value="Unassembled WGS sequence"/>
</dbReference>
<reference evidence="1 2" key="1">
    <citation type="submission" date="2016-12" db="EMBL/GenBank/DDBJ databases">
        <title>Thioflexothrix psekupsii D3 genome sequencing and assembly.</title>
        <authorList>
            <person name="Fomenkov A."/>
            <person name="Vincze T."/>
            <person name="Grabovich M."/>
            <person name="Anton B.P."/>
            <person name="Dubinina G."/>
            <person name="Orlova M."/>
            <person name="Belousova E."/>
            <person name="Roberts R.J."/>
        </authorList>
    </citation>
    <scope>NUCLEOTIDE SEQUENCE [LARGE SCALE GENOMIC DNA]</scope>
    <source>
        <strain evidence="1">D3</strain>
    </source>
</reference>
<comment type="caution">
    <text evidence="1">The sequence shown here is derived from an EMBL/GenBank/DDBJ whole genome shotgun (WGS) entry which is preliminary data.</text>
</comment>
<organism evidence="1 2">
    <name type="scientific">Thioflexithrix psekupsensis</name>
    <dbReference type="NCBI Taxonomy" id="1570016"/>
    <lineage>
        <taxon>Bacteria</taxon>
        <taxon>Pseudomonadati</taxon>
        <taxon>Pseudomonadota</taxon>
        <taxon>Gammaproteobacteria</taxon>
        <taxon>Thiotrichales</taxon>
        <taxon>Thioflexithrix</taxon>
    </lineage>
</organism>
<proteinExistence type="predicted"/>
<evidence type="ECO:0008006" key="3">
    <source>
        <dbReference type="Google" id="ProtNLM"/>
    </source>
</evidence>
<gene>
    <name evidence="1" type="ORF">TPSD3_10370</name>
</gene>
<protein>
    <recommendedName>
        <fullName evidence="3">DUF2281 domain-containing protein</fullName>
    </recommendedName>
</protein>
<dbReference type="OrthoDB" id="7064984at2"/>
<dbReference type="AlphaFoldDB" id="A0A251X5Y5"/>
<dbReference type="RefSeq" id="WP_086488494.1">
    <property type="nucleotide sequence ID" value="NZ_MSLT01000018.1"/>
</dbReference>
<name>A0A251X5Y5_9GAMM</name>
<evidence type="ECO:0000313" key="2">
    <source>
        <dbReference type="Proteomes" id="UP000194798"/>
    </source>
</evidence>
<dbReference type="EMBL" id="MSLT01000018">
    <property type="protein sequence ID" value="OUD13048.1"/>
    <property type="molecule type" value="Genomic_DNA"/>
</dbReference>
<dbReference type="SUPFAM" id="SSF141694">
    <property type="entry name" value="AF2212/PG0164-like"/>
    <property type="match status" value="1"/>
</dbReference>
<evidence type="ECO:0000313" key="1">
    <source>
        <dbReference type="EMBL" id="OUD13048.1"/>
    </source>
</evidence>
<keyword evidence="2" id="KW-1185">Reference proteome</keyword>